<gene>
    <name evidence="13" type="ORF">GCM10011492_08260</name>
</gene>
<dbReference type="CDD" id="cd14014">
    <property type="entry name" value="STKc_PknB_like"/>
    <property type="match status" value="1"/>
</dbReference>
<evidence type="ECO:0000256" key="3">
    <source>
        <dbReference type="ARBA" id="ARBA00022679"/>
    </source>
</evidence>
<evidence type="ECO:0000256" key="10">
    <source>
        <dbReference type="SAM" id="Phobius"/>
    </source>
</evidence>
<dbReference type="Pfam" id="PF00069">
    <property type="entry name" value="Pkinase"/>
    <property type="match status" value="1"/>
</dbReference>
<evidence type="ECO:0000256" key="7">
    <source>
        <dbReference type="ARBA" id="ARBA00047899"/>
    </source>
</evidence>
<dbReference type="PANTHER" id="PTHR43289">
    <property type="entry name" value="MITOGEN-ACTIVATED PROTEIN KINASE KINASE KINASE 20-RELATED"/>
    <property type="match status" value="1"/>
</dbReference>
<evidence type="ECO:0000256" key="1">
    <source>
        <dbReference type="ARBA" id="ARBA00012513"/>
    </source>
</evidence>
<evidence type="ECO:0000259" key="12">
    <source>
        <dbReference type="PROSITE" id="PS51178"/>
    </source>
</evidence>
<keyword evidence="10" id="KW-0812">Transmembrane</keyword>
<feature type="domain" description="Protein kinase" evidence="11">
    <location>
        <begin position="19"/>
        <end position="276"/>
    </location>
</feature>
<dbReference type="SMART" id="SM00220">
    <property type="entry name" value="S_TKc"/>
    <property type="match status" value="1"/>
</dbReference>
<evidence type="ECO:0000256" key="8">
    <source>
        <dbReference type="ARBA" id="ARBA00048679"/>
    </source>
</evidence>
<comment type="catalytic activity">
    <reaction evidence="7">
        <text>L-threonyl-[protein] + ATP = O-phospho-L-threonyl-[protein] + ADP + H(+)</text>
        <dbReference type="Rhea" id="RHEA:46608"/>
        <dbReference type="Rhea" id="RHEA-COMP:11060"/>
        <dbReference type="Rhea" id="RHEA-COMP:11605"/>
        <dbReference type="ChEBI" id="CHEBI:15378"/>
        <dbReference type="ChEBI" id="CHEBI:30013"/>
        <dbReference type="ChEBI" id="CHEBI:30616"/>
        <dbReference type="ChEBI" id="CHEBI:61977"/>
        <dbReference type="ChEBI" id="CHEBI:456216"/>
        <dbReference type="EC" id="2.7.11.1"/>
    </reaction>
</comment>
<evidence type="ECO:0000259" key="11">
    <source>
        <dbReference type="PROSITE" id="PS50011"/>
    </source>
</evidence>
<dbReference type="NCBIfam" id="NF033483">
    <property type="entry name" value="PknB_PASTA_kin"/>
    <property type="match status" value="1"/>
</dbReference>
<reference evidence="13" key="1">
    <citation type="journal article" date="2014" name="Int. J. Syst. Evol. Microbiol.">
        <title>Complete genome sequence of Corynebacterium casei LMG S-19264T (=DSM 44701T), isolated from a smear-ripened cheese.</title>
        <authorList>
            <consortium name="US DOE Joint Genome Institute (JGI-PGF)"/>
            <person name="Walter F."/>
            <person name="Albersmeier A."/>
            <person name="Kalinowski J."/>
            <person name="Ruckert C."/>
        </authorList>
    </citation>
    <scope>NUCLEOTIDE SEQUENCE</scope>
    <source>
        <strain evidence="13">CGMCC 1.15085</strain>
    </source>
</reference>
<evidence type="ECO:0000256" key="9">
    <source>
        <dbReference type="SAM" id="MobiDB-lite"/>
    </source>
</evidence>
<organism evidence="13 14">
    <name type="scientific">Flexivirga endophytica</name>
    <dbReference type="NCBI Taxonomy" id="1849103"/>
    <lineage>
        <taxon>Bacteria</taxon>
        <taxon>Bacillati</taxon>
        <taxon>Actinomycetota</taxon>
        <taxon>Actinomycetes</taxon>
        <taxon>Micrococcales</taxon>
        <taxon>Dermacoccaceae</taxon>
        <taxon>Flexivirga</taxon>
    </lineage>
</organism>
<dbReference type="InterPro" id="IPR011009">
    <property type="entry name" value="Kinase-like_dom_sf"/>
</dbReference>
<dbReference type="InterPro" id="IPR005543">
    <property type="entry name" value="PASTA_dom"/>
</dbReference>
<proteinExistence type="predicted"/>
<evidence type="ECO:0000313" key="14">
    <source>
        <dbReference type="Proteomes" id="UP000636793"/>
    </source>
</evidence>
<dbReference type="FunFam" id="3.30.200.20:FF:000035">
    <property type="entry name" value="Serine/threonine protein kinase Stk1"/>
    <property type="match status" value="1"/>
</dbReference>
<keyword evidence="4" id="KW-0547">Nucleotide-binding</keyword>
<dbReference type="GO" id="GO:0005524">
    <property type="term" value="F:ATP binding"/>
    <property type="evidence" value="ECO:0007669"/>
    <property type="project" value="UniProtKB-KW"/>
</dbReference>
<protein>
    <recommendedName>
        <fullName evidence="1">non-specific serine/threonine protein kinase</fullName>
        <ecNumber evidence="1">2.7.11.1</ecNumber>
    </recommendedName>
</protein>
<dbReference type="PANTHER" id="PTHR43289:SF34">
    <property type="entry name" value="SERINE_THREONINE-PROTEIN KINASE YBDM-RELATED"/>
    <property type="match status" value="1"/>
</dbReference>
<dbReference type="Gene3D" id="3.30.200.20">
    <property type="entry name" value="Phosphorylase Kinase, domain 1"/>
    <property type="match status" value="1"/>
</dbReference>
<dbReference type="SMART" id="SM00740">
    <property type="entry name" value="PASTA"/>
    <property type="match status" value="4"/>
</dbReference>
<dbReference type="GO" id="GO:0045717">
    <property type="term" value="P:negative regulation of fatty acid biosynthetic process"/>
    <property type="evidence" value="ECO:0007669"/>
    <property type="project" value="UniProtKB-ARBA"/>
</dbReference>
<dbReference type="PROSITE" id="PS00108">
    <property type="entry name" value="PROTEIN_KINASE_ST"/>
    <property type="match status" value="1"/>
</dbReference>
<evidence type="ECO:0000313" key="13">
    <source>
        <dbReference type="EMBL" id="GGB20674.1"/>
    </source>
</evidence>
<dbReference type="EC" id="2.7.11.1" evidence="1"/>
<dbReference type="Pfam" id="PF03793">
    <property type="entry name" value="PASTA"/>
    <property type="match status" value="4"/>
</dbReference>
<sequence>MSVSISAPSLVGRTIDERYVVREHLADGGMGSVYVALDERLDREVALKIMRPDLARDADFVARFRREARSAARLTHPNVVAVTDQGSDEDYVFLAMELVRGQTLRQLIRRDAPLPVRQALEMMEGILRALDAAHQAGLVHRDVKPENVLIGAHGVKVADFGLARAVTTDTLTGDSDVLLGTAAYLSPEQVENGRADERSDVYSAGLLLFEMLTGEKAFPGDSPINVAYQHVHGTMPRPSEAVPTVPSAVDELVLRATAKNPDERPANAGAMLHELHLTRDRLGSGALDAPPRTQPADRGSCGVPDGCSGDPAKYSGERSGGETSWGGEHDTGPMAADSTQHFDRGGPPSAGRTGRRRWPWIAGILVVVLLIAGGLGAWAFTAGPLGKVTVPTVAGERQGRAVDAIQGAGLHARIQQVFSEKVARGVVVSASPHAGNDARKNSTVTLTVSKGPERYTVPSVVGRSEAAARNAIEKAHLRVGKVSHAYDEKVAEGKVARVDPSGGSAQKPKTTVDLVVSKGKRPIDIADVTGQPSADAKQTLTDAGFTVTFGPEQHSDTVAKGDVISQDPPNGTGHKGDAIQLVVSKGPVLVTVPKVIGMSSGAAKEKLEGLGFQVKTSYPLLVPVLFQVQGQSVKADTQAPKGSTITIDVV</sequence>
<dbReference type="GO" id="GO:0004674">
    <property type="term" value="F:protein serine/threonine kinase activity"/>
    <property type="evidence" value="ECO:0007669"/>
    <property type="project" value="UniProtKB-KW"/>
</dbReference>
<evidence type="ECO:0000256" key="6">
    <source>
        <dbReference type="ARBA" id="ARBA00022840"/>
    </source>
</evidence>
<evidence type="ECO:0000256" key="2">
    <source>
        <dbReference type="ARBA" id="ARBA00022527"/>
    </source>
</evidence>
<evidence type="ECO:0000256" key="5">
    <source>
        <dbReference type="ARBA" id="ARBA00022777"/>
    </source>
</evidence>
<dbReference type="FunFam" id="1.10.510.10:FF:000021">
    <property type="entry name" value="Serine/threonine protein kinase"/>
    <property type="match status" value="1"/>
</dbReference>
<name>A0A916WQE4_9MICO</name>
<feature type="domain" description="PASTA" evidence="12">
    <location>
        <begin position="451"/>
        <end position="518"/>
    </location>
</feature>
<keyword evidence="10" id="KW-1133">Transmembrane helix</keyword>
<feature type="domain" description="PASTA" evidence="12">
    <location>
        <begin position="586"/>
        <end position="650"/>
    </location>
</feature>
<feature type="region of interest" description="Disordered" evidence="9">
    <location>
        <begin position="283"/>
        <end position="354"/>
    </location>
</feature>
<reference evidence="13" key="2">
    <citation type="submission" date="2020-09" db="EMBL/GenBank/DDBJ databases">
        <authorList>
            <person name="Sun Q."/>
            <person name="Zhou Y."/>
        </authorList>
    </citation>
    <scope>NUCLEOTIDE SEQUENCE</scope>
    <source>
        <strain evidence="13">CGMCC 1.15085</strain>
    </source>
</reference>
<dbReference type="Proteomes" id="UP000636793">
    <property type="component" value="Unassembled WGS sequence"/>
</dbReference>
<dbReference type="Gene3D" id="3.30.10.20">
    <property type="match status" value="4"/>
</dbReference>
<keyword evidence="14" id="KW-1185">Reference proteome</keyword>
<dbReference type="PROSITE" id="PS50011">
    <property type="entry name" value="PROTEIN_KINASE_DOM"/>
    <property type="match status" value="1"/>
</dbReference>
<keyword evidence="6" id="KW-0067">ATP-binding</keyword>
<keyword evidence="2 13" id="KW-0723">Serine/threonine-protein kinase</keyword>
<dbReference type="PROSITE" id="PS51178">
    <property type="entry name" value="PASTA"/>
    <property type="match status" value="4"/>
</dbReference>
<dbReference type="AlphaFoldDB" id="A0A916WQE4"/>
<feature type="domain" description="PASTA" evidence="12">
    <location>
        <begin position="519"/>
        <end position="585"/>
    </location>
</feature>
<accession>A0A916WQE4</accession>
<keyword evidence="10" id="KW-0472">Membrane</keyword>
<comment type="caution">
    <text evidence="13">The sequence shown here is derived from an EMBL/GenBank/DDBJ whole genome shotgun (WGS) entry which is preliminary data.</text>
</comment>
<dbReference type="SUPFAM" id="SSF56112">
    <property type="entry name" value="Protein kinase-like (PK-like)"/>
    <property type="match status" value="1"/>
</dbReference>
<keyword evidence="5 13" id="KW-0418">Kinase</keyword>
<feature type="domain" description="PASTA" evidence="12">
    <location>
        <begin position="386"/>
        <end position="450"/>
    </location>
</feature>
<feature type="transmembrane region" description="Helical" evidence="10">
    <location>
        <begin position="358"/>
        <end position="380"/>
    </location>
</feature>
<dbReference type="InterPro" id="IPR008271">
    <property type="entry name" value="Ser/Thr_kinase_AS"/>
</dbReference>
<evidence type="ECO:0000256" key="4">
    <source>
        <dbReference type="ARBA" id="ARBA00022741"/>
    </source>
</evidence>
<dbReference type="Gene3D" id="1.10.510.10">
    <property type="entry name" value="Transferase(Phosphotransferase) domain 1"/>
    <property type="match status" value="1"/>
</dbReference>
<dbReference type="EMBL" id="BMHI01000001">
    <property type="protein sequence ID" value="GGB20674.1"/>
    <property type="molecule type" value="Genomic_DNA"/>
</dbReference>
<comment type="catalytic activity">
    <reaction evidence="8">
        <text>L-seryl-[protein] + ATP = O-phospho-L-seryl-[protein] + ADP + H(+)</text>
        <dbReference type="Rhea" id="RHEA:17989"/>
        <dbReference type="Rhea" id="RHEA-COMP:9863"/>
        <dbReference type="Rhea" id="RHEA-COMP:11604"/>
        <dbReference type="ChEBI" id="CHEBI:15378"/>
        <dbReference type="ChEBI" id="CHEBI:29999"/>
        <dbReference type="ChEBI" id="CHEBI:30616"/>
        <dbReference type="ChEBI" id="CHEBI:83421"/>
        <dbReference type="ChEBI" id="CHEBI:456216"/>
        <dbReference type="EC" id="2.7.11.1"/>
    </reaction>
</comment>
<dbReference type="CDD" id="cd06577">
    <property type="entry name" value="PASTA_pknB"/>
    <property type="match status" value="4"/>
</dbReference>
<dbReference type="InterPro" id="IPR000719">
    <property type="entry name" value="Prot_kinase_dom"/>
</dbReference>
<keyword evidence="3" id="KW-0808">Transferase</keyword>